<protein>
    <submittedName>
        <fullName evidence="6">THUMP domain-containing protein 1 homolog isoform X1</fullName>
    </submittedName>
</protein>
<dbReference type="KEGG" id="ccin:107274971"/>
<dbReference type="PANTHER" id="PTHR13452">
    <property type="entry name" value="THUMP DOMAIN CONTAINING PROTEIN 1-RELATED"/>
    <property type="match status" value="1"/>
</dbReference>
<dbReference type="GeneID" id="107274971"/>
<comment type="similarity">
    <text evidence="1">Belongs to the THUMPD1 family.</text>
</comment>
<accession>A0AAJ7CGM2</accession>
<feature type="region of interest" description="Disordered" evidence="3">
    <location>
        <begin position="274"/>
        <end position="351"/>
    </location>
</feature>
<keyword evidence="5" id="KW-1185">Reference proteome</keyword>
<dbReference type="CDD" id="cd11717">
    <property type="entry name" value="THUMP_THUMPD1_like"/>
    <property type="match status" value="1"/>
</dbReference>
<feature type="domain" description="THUMP" evidence="4">
    <location>
        <begin position="143"/>
        <end position="249"/>
    </location>
</feature>
<feature type="compositionally biased region" description="Basic and acidic residues" evidence="3">
    <location>
        <begin position="66"/>
        <end position="82"/>
    </location>
</feature>
<keyword evidence="2" id="KW-0694">RNA-binding</keyword>
<dbReference type="SUPFAM" id="SSF143437">
    <property type="entry name" value="THUMP domain-like"/>
    <property type="match status" value="1"/>
</dbReference>
<gene>
    <name evidence="6" type="primary">LOC107274971</name>
</gene>
<reference evidence="6" key="1">
    <citation type="submission" date="2025-08" db="UniProtKB">
        <authorList>
            <consortium name="RefSeq"/>
        </authorList>
    </citation>
    <scope>IDENTIFICATION</scope>
</reference>
<dbReference type="AlphaFoldDB" id="A0AAJ7CGM2"/>
<organism evidence="5 6">
    <name type="scientific">Cephus cinctus</name>
    <name type="common">Wheat stem sawfly</name>
    <dbReference type="NCBI Taxonomy" id="211228"/>
    <lineage>
        <taxon>Eukaryota</taxon>
        <taxon>Metazoa</taxon>
        <taxon>Ecdysozoa</taxon>
        <taxon>Arthropoda</taxon>
        <taxon>Hexapoda</taxon>
        <taxon>Insecta</taxon>
        <taxon>Pterygota</taxon>
        <taxon>Neoptera</taxon>
        <taxon>Endopterygota</taxon>
        <taxon>Hymenoptera</taxon>
        <taxon>Cephoidea</taxon>
        <taxon>Cephidae</taxon>
        <taxon>Cephus</taxon>
    </lineage>
</organism>
<dbReference type="Gene3D" id="3.30.2300.10">
    <property type="entry name" value="THUMP superfamily"/>
    <property type="match status" value="1"/>
</dbReference>
<feature type="compositionally biased region" description="Basic and acidic residues" evidence="3">
    <location>
        <begin position="332"/>
        <end position="351"/>
    </location>
</feature>
<dbReference type="FunFam" id="3.30.2300.10:FF:000001">
    <property type="entry name" value="THUMP domain-containing protein 1"/>
    <property type="match status" value="1"/>
</dbReference>
<dbReference type="PANTHER" id="PTHR13452:SF10">
    <property type="entry name" value="THUMP DOMAIN-CONTAINING PROTEIN 1"/>
    <property type="match status" value="1"/>
</dbReference>
<name>A0AAJ7CGM2_CEPCN</name>
<dbReference type="PROSITE" id="PS51165">
    <property type="entry name" value="THUMP"/>
    <property type="match status" value="1"/>
</dbReference>
<feature type="compositionally biased region" description="Basic and acidic residues" evidence="3">
    <location>
        <begin position="274"/>
        <end position="321"/>
    </location>
</feature>
<dbReference type="GO" id="GO:0003723">
    <property type="term" value="F:RNA binding"/>
    <property type="evidence" value="ECO:0007669"/>
    <property type="project" value="UniProtKB-UniRule"/>
</dbReference>
<dbReference type="RefSeq" id="XP_015610112.1">
    <property type="nucleotide sequence ID" value="XM_015754626.2"/>
</dbReference>
<evidence type="ECO:0000256" key="3">
    <source>
        <dbReference type="SAM" id="MobiDB-lite"/>
    </source>
</evidence>
<proteinExistence type="inferred from homology"/>
<evidence type="ECO:0000259" key="4">
    <source>
        <dbReference type="PROSITE" id="PS51165"/>
    </source>
</evidence>
<evidence type="ECO:0000256" key="1">
    <source>
        <dbReference type="ARBA" id="ARBA00060731"/>
    </source>
</evidence>
<dbReference type="InterPro" id="IPR040183">
    <property type="entry name" value="THUMPD1-like"/>
</dbReference>
<evidence type="ECO:0000256" key="2">
    <source>
        <dbReference type="PROSITE-ProRule" id="PRU00529"/>
    </source>
</evidence>
<dbReference type="InterPro" id="IPR004114">
    <property type="entry name" value="THUMP_dom"/>
</dbReference>
<feature type="region of interest" description="Disordered" evidence="3">
    <location>
        <begin position="66"/>
        <end position="88"/>
    </location>
</feature>
<evidence type="ECO:0000313" key="6">
    <source>
        <dbReference type="RefSeq" id="XP_015610112.1"/>
    </source>
</evidence>
<sequence length="351" mass="40895">MSVQKRKKNQYEMNKNYQKKRRQYVLEPGMTGFLCTCNFREKDCIRDAYKLLNEFADELYGSDEAKASEVKQESESDKPMSEDKDEDDISTALKKEIKDLKTVTEKSPTQKRFQVMDTGVKNVVFIKTCLSNPLELVTAIIKQLDSTKEQRTRFLLRLLPIEVVCKAYMNDIKSKADILFEKYFTQDPKTFSIVFNRHSNNSIERMKVIEELASIISEKNPGNKADLKNPEVAVVVEVIRGNCLISIAPNYFKYKKYNLLELCNLKEKDDKIEGKDENKQEKDDKEDKVEEKQEETNEEKQEEKKPNKELQVQKDAKDNNKQTEPFKQISAADDKNSKEEKQILEEHESSP</sequence>
<dbReference type="SMART" id="SM00981">
    <property type="entry name" value="THUMP"/>
    <property type="match status" value="1"/>
</dbReference>
<evidence type="ECO:0000313" key="5">
    <source>
        <dbReference type="Proteomes" id="UP000694920"/>
    </source>
</evidence>
<dbReference type="Proteomes" id="UP000694920">
    <property type="component" value="Unplaced"/>
</dbReference>
<dbReference type="Pfam" id="PF02926">
    <property type="entry name" value="THUMP"/>
    <property type="match status" value="1"/>
</dbReference>
<dbReference type="GO" id="GO:0006400">
    <property type="term" value="P:tRNA modification"/>
    <property type="evidence" value="ECO:0007669"/>
    <property type="project" value="InterPro"/>
</dbReference>